<name>A0A1B0APW3_9MUSC</name>
<reference evidence="3" key="2">
    <citation type="submission" date="2020-05" db="UniProtKB">
        <authorList>
            <consortium name="EnsemblMetazoa"/>
        </authorList>
    </citation>
    <scope>IDENTIFICATION</scope>
    <source>
        <strain evidence="3">IAEA</strain>
    </source>
</reference>
<accession>A0A1B0APW3</accession>
<proteinExistence type="predicted"/>
<protein>
    <submittedName>
        <fullName evidence="3">Uncharacterized protein</fullName>
    </submittedName>
</protein>
<feature type="region of interest" description="Disordered" evidence="1">
    <location>
        <begin position="74"/>
        <end position="94"/>
    </location>
</feature>
<reference evidence="4" key="1">
    <citation type="submission" date="2015-01" db="EMBL/GenBank/DDBJ databases">
        <authorList>
            <person name="Aksoy S."/>
            <person name="Warren W."/>
            <person name="Wilson R.K."/>
        </authorList>
    </citation>
    <scope>NUCLEOTIDE SEQUENCE [LARGE SCALE GENOMIC DNA]</scope>
    <source>
        <strain evidence="4">IAEA</strain>
    </source>
</reference>
<keyword evidence="4" id="KW-1185">Reference proteome</keyword>
<evidence type="ECO:0000313" key="4">
    <source>
        <dbReference type="Proteomes" id="UP000092460"/>
    </source>
</evidence>
<dbReference type="Proteomes" id="UP000092460">
    <property type="component" value="Unassembled WGS sequence"/>
</dbReference>
<keyword evidence="2" id="KW-1133">Transmembrane helix</keyword>
<dbReference type="VEuPathDB" id="VectorBase:GPPI004266"/>
<keyword evidence="2" id="KW-0472">Membrane</keyword>
<dbReference type="EMBL" id="JXJN01001594">
    <property type="status" value="NOT_ANNOTATED_CDS"/>
    <property type="molecule type" value="Genomic_DNA"/>
</dbReference>
<evidence type="ECO:0000256" key="1">
    <source>
        <dbReference type="SAM" id="MobiDB-lite"/>
    </source>
</evidence>
<sequence length="94" mass="10667">MESLKKRAQTYLQPKECVKTGVPSRGVYPICAPPRFRYSFVQKILMGGGSILVMMIIPLWGLFSMPSWADKHQRLGKSNVVEEEESPPPETEEE</sequence>
<keyword evidence="2" id="KW-0812">Transmembrane</keyword>
<evidence type="ECO:0000313" key="3">
    <source>
        <dbReference type="EnsemblMetazoa" id="GPPI004266-PA"/>
    </source>
</evidence>
<organism evidence="3 4">
    <name type="scientific">Glossina palpalis gambiensis</name>
    <dbReference type="NCBI Taxonomy" id="67801"/>
    <lineage>
        <taxon>Eukaryota</taxon>
        <taxon>Metazoa</taxon>
        <taxon>Ecdysozoa</taxon>
        <taxon>Arthropoda</taxon>
        <taxon>Hexapoda</taxon>
        <taxon>Insecta</taxon>
        <taxon>Pterygota</taxon>
        <taxon>Neoptera</taxon>
        <taxon>Endopterygota</taxon>
        <taxon>Diptera</taxon>
        <taxon>Brachycera</taxon>
        <taxon>Muscomorpha</taxon>
        <taxon>Hippoboscoidea</taxon>
        <taxon>Glossinidae</taxon>
        <taxon>Glossina</taxon>
    </lineage>
</organism>
<feature type="compositionally biased region" description="Acidic residues" evidence="1">
    <location>
        <begin position="81"/>
        <end position="94"/>
    </location>
</feature>
<feature type="transmembrane region" description="Helical" evidence="2">
    <location>
        <begin position="44"/>
        <end position="63"/>
    </location>
</feature>
<dbReference type="AlphaFoldDB" id="A0A1B0APW3"/>
<dbReference type="EnsemblMetazoa" id="GPPI004266-RA">
    <property type="protein sequence ID" value="GPPI004266-PA"/>
    <property type="gene ID" value="GPPI004266"/>
</dbReference>
<evidence type="ECO:0000256" key="2">
    <source>
        <dbReference type="SAM" id="Phobius"/>
    </source>
</evidence>